<dbReference type="EMBL" id="LR796382">
    <property type="protein sequence ID" value="CAB4140621.1"/>
    <property type="molecule type" value="Genomic_DNA"/>
</dbReference>
<accession>A0A6J5M371</accession>
<organism evidence="1">
    <name type="scientific">uncultured Caudovirales phage</name>
    <dbReference type="NCBI Taxonomy" id="2100421"/>
    <lineage>
        <taxon>Viruses</taxon>
        <taxon>Duplodnaviria</taxon>
        <taxon>Heunggongvirae</taxon>
        <taxon>Uroviricota</taxon>
        <taxon>Caudoviricetes</taxon>
        <taxon>Peduoviridae</taxon>
        <taxon>Maltschvirus</taxon>
        <taxon>Maltschvirus maltsch</taxon>
    </lineage>
</organism>
<sequence>MTRTVQFQTLPPFGGDQRQVAEVVRGIMDGKTNNSGLVTLATGNATTTTIHDSRIGKESLIFLVPVSNAAEADSAPYGAFQDTTDQTAANTTTAYAITLNTTDYSNGVYLSNSSRLNVRNYGIYNIQFSIQFKNTTNDSQDADVWFRKNGTDVAGSNSRFSLPARKSSGDPSHLIAALNFFLELQASDYVEIMWRVSDVGVSIEHYGTSTSPTRPSIPSVIATMQYIAPSATSNIYVSSQTQGSATLTHWSNNTADKTYGYIVVG</sequence>
<evidence type="ECO:0000313" key="1">
    <source>
        <dbReference type="EMBL" id="CAB4140621.1"/>
    </source>
</evidence>
<evidence type="ECO:0000313" key="2">
    <source>
        <dbReference type="EMBL" id="CAB4157809.1"/>
    </source>
</evidence>
<gene>
    <name evidence="1" type="ORF">UFOVP409_56</name>
    <name evidence="2" type="ORF">UFOVP684_46</name>
</gene>
<proteinExistence type="predicted"/>
<dbReference type="Gene3D" id="2.60.120.40">
    <property type="match status" value="1"/>
</dbReference>
<dbReference type="EMBL" id="LR796652">
    <property type="protein sequence ID" value="CAB4157809.1"/>
    <property type="molecule type" value="Genomic_DNA"/>
</dbReference>
<name>A0A6J5M371_9CAUD</name>
<reference evidence="1" key="1">
    <citation type="submission" date="2020-04" db="EMBL/GenBank/DDBJ databases">
        <authorList>
            <person name="Chiriac C."/>
            <person name="Salcher M."/>
            <person name="Ghai R."/>
            <person name="Kavagutti S V."/>
        </authorList>
    </citation>
    <scope>NUCLEOTIDE SEQUENCE</scope>
</reference>
<protein>
    <submittedName>
        <fullName evidence="1">Uncharacterized protein</fullName>
    </submittedName>
</protein>
<dbReference type="InterPro" id="IPR008983">
    <property type="entry name" value="Tumour_necrosis_fac-like_dom"/>
</dbReference>